<keyword evidence="6" id="KW-1185">Reference proteome</keyword>
<gene>
    <name evidence="5" type="primary">csiR</name>
    <name evidence="5" type="ORF">ACFQ1C_07325</name>
</gene>
<dbReference type="SUPFAM" id="SSF48008">
    <property type="entry name" value="GntR ligand-binding domain-like"/>
    <property type="match status" value="1"/>
</dbReference>
<reference evidence="6" key="1">
    <citation type="journal article" date="2019" name="Int. J. Syst. Evol. Microbiol.">
        <title>The Global Catalogue of Microorganisms (GCM) 10K type strain sequencing project: providing services to taxonomists for standard genome sequencing and annotation.</title>
        <authorList>
            <consortium name="The Broad Institute Genomics Platform"/>
            <consortium name="The Broad Institute Genome Sequencing Center for Infectious Disease"/>
            <person name="Wu L."/>
            <person name="Ma J."/>
        </authorList>
    </citation>
    <scope>NUCLEOTIDE SEQUENCE [LARGE SCALE GENOMIC DNA]</scope>
    <source>
        <strain evidence="6">CCUG 60525</strain>
    </source>
</reference>
<dbReference type="SMART" id="SM00345">
    <property type="entry name" value="HTH_GNTR"/>
    <property type="match status" value="1"/>
</dbReference>
<organism evidence="5 6">
    <name type="scientific">Oceanisphaera ostreae</name>
    <dbReference type="NCBI Taxonomy" id="914151"/>
    <lineage>
        <taxon>Bacteria</taxon>
        <taxon>Pseudomonadati</taxon>
        <taxon>Pseudomonadota</taxon>
        <taxon>Gammaproteobacteria</taxon>
        <taxon>Aeromonadales</taxon>
        <taxon>Aeromonadaceae</taxon>
        <taxon>Oceanisphaera</taxon>
    </lineage>
</organism>
<evidence type="ECO:0000313" key="5">
    <source>
        <dbReference type="EMBL" id="MFD1007962.1"/>
    </source>
</evidence>
<dbReference type="Pfam" id="PF07729">
    <property type="entry name" value="FCD"/>
    <property type="match status" value="1"/>
</dbReference>
<dbReference type="EMBL" id="JBHTJS010000029">
    <property type="protein sequence ID" value="MFD1007962.1"/>
    <property type="molecule type" value="Genomic_DNA"/>
</dbReference>
<protein>
    <submittedName>
        <fullName evidence="5">DNA-binding transcriptional regulator CsiR</fullName>
    </submittedName>
</protein>
<evidence type="ECO:0000256" key="2">
    <source>
        <dbReference type="ARBA" id="ARBA00023125"/>
    </source>
</evidence>
<name>A0ABW3KG60_9GAMM</name>
<evidence type="ECO:0000256" key="1">
    <source>
        <dbReference type="ARBA" id="ARBA00023015"/>
    </source>
</evidence>
<dbReference type="PANTHER" id="PTHR43537">
    <property type="entry name" value="TRANSCRIPTIONAL REGULATOR, GNTR FAMILY"/>
    <property type="match status" value="1"/>
</dbReference>
<keyword evidence="3" id="KW-0804">Transcription</keyword>
<evidence type="ECO:0000313" key="6">
    <source>
        <dbReference type="Proteomes" id="UP001597048"/>
    </source>
</evidence>
<dbReference type="Pfam" id="PF00392">
    <property type="entry name" value="GntR"/>
    <property type="match status" value="1"/>
</dbReference>
<sequence>MTNQLNIPRENLARAAYQQLKQDIIQSHFGPSEKLLMSTLKTRYGLGVSPLREALSQLVSERLVTAESQRGFRVSSMSIAELKDIYDARAQLEGLIVDLAMARGDDLWESGVVAAHHALSKVNHIETVEDQLTQWDLRHQAFHQSVADGCQSPQLLVVRQTLMDQAARYRYLWLKQTVFSQQALKDKQQEHLTLFNALLARDTQASSMMREHLMSPVTIISQVLDEQGVR</sequence>
<comment type="caution">
    <text evidence="5">The sequence shown here is derived from an EMBL/GenBank/DDBJ whole genome shotgun (WGS) entry which is preliminary data.</text>
</comment>
<dbReference type="PANTHER" id="PTHR43537:SF20">
    <property type="entry name" value="HTH-TYPE TRANSCRIPTIONAL REPRESSOR GLAR"/>
    <property type="match status" value="1"/>
</dbReference>
<dbReference type="Proteomes" id="UP001597048">
    <property type="component" value="Unassembled WGS sequence"/>
</dbReference>
<dbReference type="InterPro" id="IPR036390">
    <property type="entry name" value="WH_DNA-bd_sf"/>
</dbReference>
<dbReference type="RefSeq" id="WP_379557953.1">
    <property type="nucleotide sequence ID" value="NZ_JBHTJS010000029.1"/>
</dbReference>
<feature type="domain" description="HTH gntR-type" evidence="4">
    <location>
        <begin position="10"/>
        <end position="77"/>
    </location>
</feature>
<dbReference type="Gene3D" id="1.20.120.530">
    <property type="entry name" value="GntR ligand-binding domain-like"/>
    <property type="match status" value="1"/>
</dbReference>
<dbReference type="SMART" id="SM00895">
    <property type="entry name" value="FCD"/>
    <property type="match status" value="1"/>
</dbReference>
<dbReference type="PROSITE" id="PS50949">
    <property type="entry name" value="HTH_GNTR"/>
    <property type="match status" value="1"/>
</dbReference>
<dbReference type="InterPro" id="IPR011711">
    <property type="entry name" value="GntR_C"/>
</dbReference>
<proteinExistence type="predicted"/>
<keyword evidence="1" id="KW-0805">Transcription regulation</keyword>
<evidence type="ECO:0000256" key="3">
    <source>
        <dbReference type="ARBA" id="ARBA00023163"/>
    </source>
</evidence>
<dbReference type="SUPFAM" id="SSF46785">
    <property type="entry name" value="Winged helix' DNA-binding domain"/>
    <property type="match status" value="1"/>
</dbReference>
<dbReference type="NCBIfam" id="NF008576">
    <property type="entry name" value="PRK11534.1"/>
    <property type="match status" value="1"/>
</dbReference>
<evidence type="ECO:0000259" key="4">
    <source>
        <dbReference type="PROSITE" id="PS50949"/>
    </source>
</evidence>
<dbReference type="GO" id="GO:0003677">
    <property type="term" value="F:DNA binding"/>
    <property type="evidence" value="ECO:0007669"/>
    <property type="project" value="UniProtKB-KW"/>
</dbReference>
<keyword evidence="2 5" id="KW-0238">DNA-binding</keyword>
<dbReference type="InterPro" id="IPR036388">
    <property type="entry name" value="WH-like_DNA-bd_sf"/>
</dbReference>
<dbReference type="Gene3D" id="1.10.10.10">
    <property type="entry name" value="Winged helix-like DNA-binding domain superfamily/Winged helix DNA-binding domain"/>
    <property type="match status" value="1"/>
</dbReference>
<dbReference type="InterPro" id="IPR008920">
    <property type="entry name" value="TF_FadR/GntR_C"/>
</dbReference>
<accession>A0ABW3KG60</accession>
<dbReference type="InterPro" id="IPR000524">
    <property type="entry name" value="Tscrpt_reg_HTH_GntR"/>
</dbReference>